<gene>
    <name evidence="2" type="ORF">NDU88_004709</name>
</gene>
<keyword evidence="3" id="KW-1185">Reference proteome</keyword>
<comment type="caution">
    <text evidence="2">The sequence shown here is derived from an EMBL/GenBank/DDBJ whole genome shotgun (WGS) entry which is preliminary data.</text>
</comment>
<dbReference type="AlphaFoldDB" id="A0AAV7QFL3"/>
<evidence type="ECO:0000256" key="1">
    <source>
        <dbReference type="SAM" id="MobiDB-lite"/>
    </source>
</evidence>
<dbReference type="Proteomes" id="UP001066276">
    <property type="component" value="Chromosome 6"/>
</dbReference>
<evidence type="ECO:0000313" key="2">
    <source>
        <dbReference type="EMBL" id="KAJ1138322.1"/>
    </source>
</evidence>
<feature type="region of interest" description="Disordered" evidence="1">
    <location>
        <begin position="134"/>
        <end position="193"/>
    </location>
</feature>
<proteinExistence type="predicted"/>
<sequence>MGHWVQPGHKFNKRNVAGKVFNCGRLARGPLSHGDSSEDRSEECLRATKTDFLIVFLIRFCRFSLSSASLALHRQSRAFFRTFGSPAALSEERVSLQRVSSEELGRHRRVTTETSPCFERLRFSTELFTESCKTDVDHTSPEEGVPYSGDLGLASEDVAGPGRGDPGGEWLSGSIEGKGSANKEVPLMPENGELDEFSELMPVRGMG</sequence>
<organism evidence="2 3">
    <name type="scientific">Pleurodeles waltl</name>
    <name type="common">Iberian ribbed newt</name>
    <dbReference type="NCBI Taxonomy" id="8319"/>
    <lineage>
        <taxon>Eukaryota</taxon>
        <taxon>Metazoa</taxon>
        <taxon>Chordata</taxon>
        <taxon>Craniata</taxon>
        <taxon>Vertebrata</taxon>
        <taxon>Euteleostomi</taxon>
        <taxon>Amphibia</taxon>
        <taxon>Batrachia</taxon>
        <taxon>Caudata</taxon>
        <taxon>Salamandroidea</taxon>
        <taxon>Salamandridae</taxon>
        <taxon>Pleurodelinae</taxon>
        <taxon>Pleurodeles</taxon>
    </lineage>
</organism>
<reference evidence="2" key="1">
    <citation type="journal article" date="2022" name="bioRxiv">
        <title>Sequencing and chromosome-scale assembly of the giantPleurodeles waltlgenome.</title>
        <authorList>
            <person name="Brown T."/>
            <person name="Elewa A."/>
            <person name="Iarovenko S."/>
            <person name="Subramanian E."/>
            <person name="Araus A.J."/>
            <person name="Petzold A."/>
            <person name="Susuki M."/>
            <person name="Suzuki K.-i.T."/>
            <person name="Hayashi T."/>
            <person name="Toyoda A."/>
            <person name="Oliveira C."/>
            <person name="Osipova E."/>
            <person name="Leigh N.D."/>
            <person name="Simon A."/>
            <person name="Yun M.H."/>
        </authorList>
    </citation>
    <scope>NUCLEOTIDE SEQUENCE</scope>
    <source>
        <strain evidence="2">20211129_DDA</strain>
        <tissue evidence="2">Liver</tissue>
    </source>
</reference>
<accession>A0AAV7QFL3</accession>
<protein>
    <submittedName>
        <fullName evidence="2">Uncharacterized protein</fullName>
    </submittedName>
</protein>
<dbReference type="EMBL" id="JANPWB010000010">
    <property type="protein sequence ID" value="KAJ1138322.1"/>
    <property type="molecule type" value="Genomic_DNA"/>
</dbReference>
<name>A0AAV7QFL3_PLEWA</name>
<evidence type="ECO:0000313" key="3">
    <source>
        <dbReference type="Proteomes" id="UP001066276"/>
    </source>
</evidence>